<dbReference type="PANTHER" id="PTHR47186:SF18">
    <property type="entry name" value="RX N-TERMINAL DOMAIN-CONTAINING PROTEIN"/>
    <property type="match status" value="1"/>
</dbReference>
<evidence type="ECO:0000259" key="2">
    <source>
        <dbReference type="Pfam" id="PF23559"/>
    </source>
</evidence>
<feature type="domain" description="Disease resistance protein winged helix" evidence="2">
    <location>
        <begin position="1"/>
        <end position="51"/>
    </location>
</feature>
<dbReference type="Gene3D" id="3.80.10.10">
    <property type="entry name" value="Ribonuclease Inhibitor"/>
    <property type="match status" value="1"/>
</dbReference>
<dbReference type="Pfam" id="PF25019">
    <property type="entry name" value="LRR_R13L1-DRL21"/>
    <property type="match status" value="1"/>
</dbReference>
<dbReference type="SUPFAM" id="SSF52058">
    <property type="entry name" value="L domain-like"/>
    <property type="match status" value="1"/>
</dbReference>
<dbReference type="InterPro" id="IPR032675">
    <property type="entry name" value="LRR_dom_sf"/>
</dbReference>
<feature type="domain" description="R13L1/DRL21-like LRR repeat region" evidence="4">
    <location>
        <begin position="187"/>
        <end position="246"/>
    </location>
</feature>
<dbReference type="InterPro" id="IPR056789">
    <property type="entry name" value="LRR_R13L1-DRL21"/>
</dbReference>
<feature type="domain" description="Disease resistance R13L4/SHOC-2-like LRR" evidence="3">
    <location>
        <begin position="96"/>
        <end position="180"/>
    </location>
</feature>
<dbReference type="AlphaFoldDB" id="A0A6A6L8L9"/>
<evidence type="ECO:0000313" key="6">
    <source>
        <dbReference type="Proteomes" id="UP000467840"/>
    </source>
</evidence>
<accession>A0A6A6L8L9</accession>
<dbReference type="PANTHER" id="PTHR47186">
    <property type="entry name" value="LEUCINE-RICH REPEAT-CONTAINING PROTEIN 57"/>
    <property type="match status" value="1"/>
</dbReference>
<dbReference type="EMBL" id="JAAGAX010000013">
    <property type="protein sequence ID" value="KAF2296396.1"/>
    <property type="molecule type" value="Genomic_DNA"/>
</dbReference>
<sequence>MAEGFLGSSSQDEGNKYFNALLQNSFFQDVERDRFENIYWCKMHDLVHDLALSLTKSETLTSENCTTGIAFDGSWKLKRLRTLNLEEANIEELPSSIGKLKHLRYLNVSRTKIEVLPESITKLYNLQTLKFSRCNSLKEVPRNKMCNLISLMHIEFSKDDHMPSMVGRLTRLETLSLFVVGPDKGVNYLGEKFPPWLLMMKIPSDGDSSRVFDNLVELMLRDCKWCEQLPMLGHLPRLKALWISGMDKIRSIGNEFYGIGDGSTSNGVRPFPALKVLGFSSMKSLLEWKAAPVDEGGETVVFSCLEEFTITNVPVDKNSIK</sequence>
<dbReference type="InterPro" id="IPR058922">
    <property type="entry name" value="WHD_DRP"/>
</dbReference>
<organism evidence="5 6">
    <name type="scientific">Hevea brasiliensis</name>
    <name type="common">Para rubber tree</name>
    <name type="synonym">Siphonia brasiliensis</name>
    <dbReference type="NCBI Taxonomy" id="3981"/>
    <lineage>
        <taxon>Eukaryota</taxon>
        <taxon>Viridiplantae</taxon>
        <taxon>Streptophyta</taxon>
        <taxon>Embryophyta</taxon>
        <taxon>Tracheophyta</taxon>
        <taxon>Spermatophyta</taxon>
        <taxon>Magnoliopsida</taxon>
        <taxon>eudicotyledons</taxon>
        <taxon>Gunneridae</taxon>
        <taxon>Pentapetalae</taxon>
        <taxon>rosids</taxon>
        <taxon>fabids</taxon>
        <taxon>Malpighiales</taxon>
        <taxon>Euphorbiaceae</taxon>
        <taxon>Crotonoideae</taxon>
        <taxon>Micrandreae</taxon>
        <taxon>Hevea</taxon>
    </lineage>
</organism>
<dbReference type="Pfam" id="PF23598">
    <property type="entry name" value="LRR_14"/>
    <property type="match status" value="1"/>
</dbReference>
<keyword evidence="6" id="KW-1185">Reference proteome</keyword>
<comment type="caution">
    <text evidence="5">The sequence shown here is derived from an EMBL/GenBank/DDBJ whole genome shotgun (WGS) entry which is preliminary data.</text>
</comment>
<name>A0A6A6L8L9_HEVBR</name>
<gene>
    <name evidence="5" type="ORF">GH714_037738</name>
</gene>
<proteinExistence type="predicted"/>
<dbReference type="Pfam" id="PF23559">
    <property type="entry name" value="WHD_DRP"/>
    <property type="match status" value="1"/>
</dbReference>
<protein>
    <submittedName>
        <fullName evidence="5">Uncharacterized protein</fullName>
    </submittedName>
</protein>
<dbReference type="Proteomes" id="UP000467840">
    <property type="component" value="Chromosome 7"/>
</dbReference>
<evidence type="ECO:0000313" key="5">
    <source>
        <dbReference type="EMBL" id="KAF2296396.1"/>
    </source>
</evidence>
<evidence type="ECO:0000259" key="4">
    <source>
        <dbReference type="Pfam" id="PF25019"/>
    </source>
</evidence>
<evidence type="ECO:0000259" key="3">
    <source>
        <dbReference type="Pfam" id="PF23598"/>
    </source>
</evidence>
<dbReference type="InterPro" id="IPR055414">
    <property type="entry name" value="LRR_R13L4/SHOC2-like"/>
</dbReference>
<evidence type="ECO:0000256" key="1">
    <source>
        <dbReference type="ARBA" id="ARBA00022737"/>
    </source>
</evidence>
<keyword evidence="1" id="KW-0677">Repeat</keyword>
<reference evidence="5 6" key="1">
    <citation type="journal article" date="2020" name="Mol. Plant">
        <title>The Chromosome-Based Rubber Tree Genome Provides New Insights into Spurge Genome Evolution and Rubber Biosynthesis.</title>
        <authorList>
            <person name="Liu J."/>
            <person name="Shi C."/>
            <person name="Shi C.C."/>
            <person name="Li W."/>
            <person name="Zhang Q.J."/>
            <person name="Zhang Y."/>
            <person name="Li K."/>
            <person name="Lu H.F."/>
            <person name="Shi C."/>
            <person name="Zhu S.T."/>
            <person name="Xiao Z.Y."/>
            <person name="Nan H."/>
            <person name="Yue Y."/>
            <person name="Zhu X.G."/>
            <person name="Wu Y."/>
            <person name="Hong X.N."/>
            <person name="Fan G.Y."/>
            <person name="Tong Y."/>
            <person name="Zhang D."/>
            <person name="Mao C.L."/>
            <person name="Liu Y.L."/>
            <person name="Hao S.J."/>
            <person name="Liu W.Q."/>
            <person name="Lv M.Q."/>
            <person name="Zhang H.B."/>
            <person name="Liu Y."/>
            <person name="Hu-Tang G.R."/>
            <person name="Wang J.P."/>
            <person name="Wang J.H."/>
            <person name="Sun Y.H."/>
            <person name="Ni S.B."/>
            <person name="Chen W.B."/>
            <person name="Zhang X.C."/>
            <person name="Jiao Y.N."/>
            <person name="Eichler E.E."/>
            <person name="Li G.H."/>
            <person name="Liu X."/>
            <person name="Gao L.Z."/>
        </authorList>
    </citation>
    <scope>NUCLEOTIDE SEQUENCE [LARGE SCALE GENOMIC DNA]</scope>
    <source>
        <strain evidence="6">cv. GT1</strain>
        <tissue evidence="5">Leaf</tissue>
    </source>
</reference>